<dbReference type="PROSITE" id="PS50259">
    <property type="entry name" value="G_PROTEIN_RECEP_F3_4"/>
    <property type="match status" value="1"/>
</dbReference>
<feature type="transmembrane region" description="Helical" evidence="10">
    <location>
        <begin position="764"/>
        <end position="784"/>
    </location>
</feature>
<keyword evidence="6 10" id="KW-0472">Membrane</keyword>
<evidence type="ECO:0000256" key="8">
    <source>
        <dbReference type="ARBA" id="ARBA00023180"/>
    </source>
</evidence>
<evidence type="ECO:0000256" key="6">
    <source>
        <dbReference type="ARBA" id="ARBA00023136"/>
    </source>
</evidence>
<sequence>MKILFLFFISVAFCQSCTKNKIEDFGNGEFTLVGLFPMNCSFPNEIDNRSIAWIEAMKYTVVEANKFFNYNIFNYVIYDTYDPINMDMTSLAVLDSFKILETNTCSSCQLNKRLDSEYDILGFVGPSESSTSIYVHQLTTPYENFPIISYAAVSDDLNDQTLYPNLFRMLPDDNSQSEFIMKVLKKYRWTYISLVAVDSSYGRGGLEVSKLKYEKEGICFDVLEILPQAYDLIRYTKIATKLKGSKATVIIFWGQYKPLQNLLHETTKTNITSRTWILSKAVGKNVFFFNFEKKKNDTFLFVVETMGEDELFKDFFYSLNFKNSSQSLKVIFKKYGVDENNLSFNAGEIKEVFDLSGVAAVQNAVKVFIESFCQYQGISCNRKLPTKFQFQKINNRTKLREIIKEISFNATKNSKNFRFNSKQNSDLVFFELFTYFKSEFSLLDRWSFNATNLDIINNTKQNLSEITSICSIPCPPGYKKIVSLAKCCWNCSACLGNTKAKDDSCMECEIDSFSNPEKTDCIKHQRIFWSFNYREQSLQQVGALVFSCIGVLITLVFVITFVKNKSTPIVRSCYFELSLIQMIMHLIWFLLQLLVFGEESELKCQIRIYFGSFIHVVIVTILLAKTTRLVGIFSFPVPSNLLKEDKLYLRFKVAVVLVFFPCIYISIIFVAQYSRFKIDVSDVQDMTLFTVEKYCDSTSFSIIHLCFALTVSFFCGLQCFKGRKLPEMYNENKFIAYSLFFSNIMLCVIIMLNSSNLYLGGRKLAYCLLTTTSNILLISMLFFYRVKLIWMNPRLNTKIEFHRNRFNGIYRNEHQSSINSNSSSLNLVCNTHYEL</sequence>
<evidence type="ECO:0000256" key="11">
    <source>
        <dbReference type="SAM" id="SignalP"/>
    </source>
</evidence>
<evidence type="ECO:0000256" key="1">
    <source>
        <dbReference type="ARBA" id="ARBA00004651"/>
    </source>
</evidence>
<dbReference type="InterPro" id="IPR001828">
    <property type="entry name" value="ANF_lig-bd_rcpt"/>
</dbReference>
<dbReference type="InterPro" id="IPR017978">
    <property type="entry name" value="GPCR_3_C"/>
</dbReference>
<protein>
    <submittedName>
        <fullName evidence="14">Extracellular calcium-sensing receptor-like</fullName>
    </submittedName>
</protein>
<keyword evidence="2" id="KW-1003">Cell membrane</keyword>
<evidence type="ECO:0000256" key="2">
    <source>
        <dbReference type="ARBA" id="ARBA00022475"/>
    </source>
</evidence>
<gene>
    <name evidence="14" type="primary">LOC136083487</name>
</gene>
<comment type="subcellular location">
    <subcellularLocation>
        <location evidence="1">Cell membrane</location>
        <topology evidence="1">Multi-pass membrane protein</topology>
    </subcellularLocation>
</comment>
<dbReference type="Pfam" id="PF00003">
    <property type="entry name" value="7tm_3"/>
    <property type="match status" value="1"/>
</dbReference>
<evidence type="ECO:0000256" key="3">
    <source>
        <dbReference type="ARBA" id="ARBA00022692"/>
    </source>
</evidence>
<dbReference type="InterPro" id="IPR028082">
    <property type="entry name" value="Peripla_BP_I"/>
</dbReference>
<feature type="transmembrane region" description="Helical" evidence="10">
    <location>
        <begin position="647"/>
        <end position="671"/>
    </location>
</feature>
<evidence type="ECO:0000313" key="14">
    <source>
        <dbReference type="RefSeq" id="XP_065658962.1"/>
    </source>
</evidence>
<feature type="transmembrane region" description="Helical" evidence="10">
    <location>
        <begin position="734"/>
        <end position="752"/>
    </location>
</feature>
<evidence type="ECO:0000256" key="5">
    <source>
        <dbReference type="ARBA" id="ARBA00023040"/>
    </source>
</evidence>
<accession>A0ABM4CBC5</accession>
<keyword evidence="3 10" id="KW-0812">Transmembrane</keyword>
<dbReference type="Pfam" id="PF01094">
    <property type="entry name" value="ANF_receptor"/>
    <property type="match status" value="1"/>
</dbReference>
<feature type="domain" description="G-protein coupled receptors family 3 profile" evidence="12">
    <location>
        <begin position="539"/>
        <end position="805"/>
    </location>
</feature>
<dbReference type="Gene3D" id="2.10.50.30">
    <property type="entry name" value="GPCR, family 3, nine cysteines domain"/>
    <property type="match status" value="1"/>
</dbReference>
<dbReference type="Proteomes" id="UP001652625">
    <property type="component" value="Chromosome 08"/>
</dbReference>
<feature type="transmembrane region" description="Helical" evidence="10">
    <location>
        <begin position="608"/>
        <end position="626"/>
    </location>
</feature>
<feature type="signal peptide" evidence="11">
    <location>
        <begin position="1"/>
        <end position="16"/>
    </location>
</feature>
<keyword evidence="11" id="KW-0732">Signal</keyword>
<keyword evidence="7" id="KW-0675">Receptor</keyword>
<evidence type="ECO:0000313" key="13">
    <source>
        <dbReference type="Proteomes" id="UP001652625"/>
    </source>
</evidence>
<organism evidence="13 14">
    <name type="scientific">Hydra vulgaris</name>
    <name type="common">Hydra</name>
    <name type="synonym">Hydra attenuata</name>
    <dbReference type="NCBI Taxonomy" id="6087"/>
    <lineage>
        <taxon>Eukaryota</taxon>
        <taxon>Metazoa</taxon>
        <taxon>Cnidaria</taxon>
        <taxon>Hydrozoa</taxon>
        <taxon>Hydroidolina</taxon>
        <taxon>Anthoathecata</taxon>
        <taxon>Aplanulata</taxon>
        <taxon>Hydridae</taxon>
        <taxon>Hydra</taxon>
    </lineage>
</organism>
<evidence type="ECO:0000256" key="4">
    <source>
        <dbReference type="ARBA" id="ARBA00022989"/>
    </source>
</evidence>
<proteinExistence type="predicted"/>
<dbReference type="PRINTS" id="PR00248">
    <property type="entry name" value="GPCRMGR"/>
</dbReference>
<keyword evidence="9" id="KW-0807">Transducer</keyword>
<evidence type="ECO:0000256" key="10">
    <source>
        <dbReference type="SAM" id="Phobius"/>
    </source>
</evidence>
<keyword evidence="13" id="KW-1185">Reference proteome</keyword>
<feature type="transmembrane region" description="Helical" evidence="10">
    <location>
        <begin position="702"/>
        <end position="722"/>
    </location>
</feature>
<dbReference type="InterPro" id="IPR038550">
    <property type="entry name" value="GPCR_3_9-Cys_sf"/>
</dbReference>
<name>A0ABM4CBC5_HYDVU</name>
<feature type="chain" id="PRO_5047000986" evidence="11">
    <location>
        <begin position="17"/>
        <end position="835"/>
    </location>
</feature>
<evidence type="ECO:0000256" key="9">
    <source>
        <dbReference type="ARBA" id="ARBA00023224"/>
    </source>
</evidence>
<dbReference type="GeneID" id="136083487"/>
<keyword evidence="5" id="KW-0297">G-protein coupled receptor</keyword>
<evidence type="ECO:0000259" key="12">
    <source>
        <dbReference type="PROSITE" id="PS50259"/>
    </source>
</evidence>
<reference evidence="14" key="1">
    <citation type="submission" date="2025-08" db="UniProtKB">
        <authorList>
            <consortium name="RefSeq"/>
        </authorList>
    </citation>
    <scope>IDENTIFICATION</scope>
</reference>
<keyword evidence="4 10" id="KW-1133">Transmembrane helix</keyword>
<dbReference type="RefSeq" id="XP_065658962.1">
    <property type="nucleotide sequence ID" value="XM_065802890.1"/>
</dbReference>
<feature type="transmembrane region" description="Helical" evidence="10">
    <location>
        <begin position="541"/>
        <end position="562"/>
    </location>
</feature>
<evidence type="ECO:0000256" key="7">
    <source>
        <dbReference type="ARBA" id="ARBA00023170"/>
    </source>
</evidence>
<dbReference type="Gene3D" id="3.40.50.2300">
    <property type="match status" value="2"/>
</dbReference>
<dbReference type="PANTHER" id="PTHR24060">
    <property type="entry name" value="METABOTROPIC GLUTAMATE RECEPTOR"/>
    <property type="match status" value="1"/>
</dbReference>
<feature type="transmembrane region" description="Helical" evidence="10">
    <location>
        <begin position="574"/>
        <end position="596"/>
    </location>
</feature>
<dbReference type="InterPro" id="IPR000337">
    <property type="entry name" value="GPCR_3"/>
</dbReference>
<keyword evidence="8" id="KW-0325">Glycoprotein</keyword>
<dbReference type="SUPFAM" id="SSF53822">
    <property type="entry name" value="Periplasmic binding protein-like I"/>
    <property type="match status" value="1"/>
</dbReference>
<dbReference type="InterPro" id="IPR050726">
    <property type="entry name" value="mGluR"/>
</dbReference>